<proteinExistence type="predicted"/>
<reference evidence="3 4" key="1">
    <citation type="submission" date="2024-05" db="EMBL/GenBank/DDBJ databases">
        <authorList>
            <person name="Wallberg A."/>
        </authorList>
    </citation>
    <scope>NUCLEOTIDE SEQUENCE [LARGE SCALE GENOMIC DNA]</scope>
</reference>
<evidence type="ECO:0000313" key="3">
    <source>
        <dbReference type="EMBL" id="CAL4060995.1"/>
    </source>
</evidence>
<feature type="domain" description="MOSC" evidence="2">
    <location>
        <begin position="631"/>
        <end position="791"/>
    </location>
</feature>
<dbReference type="GO" id="GO:0006777">
    <property type="term" value="P:Mo-molybdopterin cofactor biosynthetic process"/>
    <property type="evidence" value="ECO:0007669"/>
    <property type="project" value="UniProtKB-KW"/>
</dbReference>
<keyword evidence="1" id="KW-0501">Molybdenum cofactor biosynthesis</keyword>
<dbReference type="Gene3D" id="3.40.640.10">
    <property type="entry name" value="Type I PLP-dependent aspartate aminotransferase-like (Major domain)"/>
    <property type="match status" value="1"/>
</dbReference>
<dbReference type="GO" id="GO:0030151">
    <property type="term" value="F:molybdenum ion binding"/>
    <property type="evidence" value="ECO:0007669"/>
    <property type="project" value="InterPro"/>
</dbReference>
<dbReference type="PROSITE" id="PS51340">
    <property type="entry name" value="MOSC"/>
    <property type="match status" value="1"/>
</dbReference>
<dbReference type="PROSITE" id="PS51257">
    <property type="entry name" value="PROKAR_LIPOPROTEIN"/>
    <property type="match status" value="1"/>
</dbReference>
<evidence type="ECO:0000259" key="2">
    <source>
        <dbReference type="PROSITE" id="PS51340"/>
    </source>
</evidence>
<evidence type="ECO:0000256" key="1">
    <source>
        <dbReference type="ARBA" id="ARBA00023150"/>
    </source>
</evidence>
<dbReference type="InterPro" id="IPR015421">
    <property type="entry name" value="PyrdxlP-dep_Trfase_major"/>
</dbReference>
<protein>
    <recommendedName>
        <fullName evidence="2">MOSC domain-containing protein</fullName>
    </recommendedName>
</protein>
<dbReference type="Pfam" id="PF03473">
    <property type="entry name" value="MOSC"/>
    <property type="match status" value="1"/>
</dbReference>
<keyword evidence="4" id="KW-1185">Reference proteome</keyword>
<accession>A0AAV2PKR2</accession>
<dbReference type="Proteomes" id="UP001497623">
    <property type="component" value="Unassembled WGS sequence"/>
</dbReference>
<evidence type="ECO:0000313" key="4">
    <source>
        <dbReference type="Proteomes" id="UP001497623"/>
    </source>
</evidence>
<dbReference type="InterPro" id="IPR005303">
    <property type="entry name" value="MOCOS_middle"/>
</dbReference>
<dbReference type="InterPro" id="IPR015422">
    <property type="entry name" value="PyrdxlP-dep_Trfase_small"/>
</dbReference>
<dbReference type="GO" id="GO:0003824">
    <property type="term" value="F:catalytic activity"/>
    <property type="evidence" value="ECO:0007669"/>
    <property type="project" value="InterPro"/>
</dbReference>
<name>A0AAV2PKR2_MEGNR</name>
<dbReference type="Pfam" id="PF00266">
    <property type="entry name" value="Aminotran_5"/>
    <property type="match status" value="1"/>
</dbReference>
<dbReference type="InterPro" id="IPR005302">
    <property type="entry name" value="MoCF_Sase_C"/>
</dbReference>
<organism evidence="3 4">
    <name type="scientific">Meganyctiphanes norvegica</name>
    <name type="common">Northern krill</name>
    <name type="synonym">Thysanopoda norvegica</name>
    <dbReference type="NCBI Taxonomy" id="48144"/>
    <lineage>
        <taxon>Eukaryota</taxon>
        <taxon>Metazoa</taxon>
        <taxon>Ecdysozoa</taxon>
        <taxon>Arthropoda</taxon>
        <taxon>Crustacea</taxon>
        <taxon>Multicrustacea</taxon>
        <taxon>Malacostraca</taxon>
        <taxon>Eumalacostraca</taxon>
        <taxon>Eucarida</taxon>
        <taxon>Euphausiacea</taxon>
        <taxon>Euphausiidae</taxon>
        <taxon>Meganyctiphanes</taxon>
    </lineage>
</organism>
<dbReference type="PANTHER" id="PTHR14237">
    <property type="entry name" value="MOLYBDOPTERIN COFACTOR SULFURASE MOSC"/>
    <property type="match status" value="1"/>
</dbReference>
<dbReference type="SUPFAM" id="SSF53383">
    <property type="entry name" value="PLP-dependent transferases"/>
    <property type="match status" value="1"/>
</dbReference>
<dbReference type="EMBL" id="CAXKWB010000488">
    <property type="protein sequence ID" value="CAL4060995.1"/>
    <property type="molecule type" value="Genomic_DNA"/>
</dbReference>
<dbReference type="InterPro" id="IPR000192">
    <property type="entry name" value="Aminotrans_V_dom"/>
</dbReference>
<dbReference type="InterPro" id="IPR015424">
    <property type="entry name" value="PyrdxlP-dep_Trfase"/>
</dbReference>
<dbReference type="PANTHER" id="PTHR14237:SF80">
    <property type="entry name" value="MOLYBDENUM COFACTOR SULFURASE"/>
    <property type="match status" value="1"/>
</dbReference>
<comment type="caution">
    <text evidence="3">The sequence shown here is derived from an EMBL/GenBank/DDBJ whole genome shotgun (WGS) entry which is preliminary data.</text>
</comment>
<sequence length="792" mass="89408">MPIKSSMITCTVDTKDFQLNLSFTTSCLIVSIAMQLLDKRCIFTLFGQTTQILYLYQQCQIILPTLHIGVLSDLLGSQQSTRDINWKMLHQATSTLKTLIRKLYKTLKDPVTILQLWVFAHINSFPPFEYKLKMVPHLLHQLLVGVLASVRANRSVDFLTNDKPDNAQWFVLLDAAGYAATCPLDLSKYQPDFVPISFYKIFGFPTGLGCLLVNRRAQDVLEKYYFGGGTVLMNETVGMQTISRPILHVRFEDGTISFLDIMALRHSFDNLLKLTGSMENVMNHVFHLVRYTHQWLCSLHHANGNPVVKLYCEGNKTWTVENQGSIVNFNLLNPDGSHVGYSQVERVASVYNIHLRTGCLCNPGACQSFLDISPQMLKQQYEAGHVCGDAHDLVNGKPTGSVRVSFGYMSTYEDADHLIKMIIDCFVKHPLMIKSELIKSDQTNIKEDITFNEKNIEISHHSQDIFSDKNDIKEISSDPSPSPVDILSNICSKSLNINDMSNDRTSIKIKDIFLYPVKSCGAMKVTRWHIGSTGLTYDRSWMVVTTSGVTLTQKRLPLMSQITPFIDLQKRNLTLSFEGYESISVHLDSMFGNTKSTNMCGGRVCGDRVKGQDCGDKVAQWLTNVLQQDNLRLMYQVNERKGKLSNNKEEFLGNESLSLANESQYLLIHRPSVRQLLQDIQKADDLSNNEITEDDLVSRFRANIVLDGGEPYEEDNWKSLAIDNILMNIQGLCRRCQMVCVEPSTSQRSREPMLTLAATRGAAMNFGVHGAVIQKLKEETFINVKSKINITN</sequence>
<dbReference type="AlphaFoldDB" id="A0AAV2PKR2"/>
<gene>
    <name evidence="3" type="ORF">MNOR_LOCUS1745</name>
</gene>
<dbReference type="Gene3D" id="3.90.1150.10">
    <property type="entry name" value="Aspartate Aminotransferase, domain 1"/>
    <property type="match status" value="1"/>
</dbReference>
<dbReference type="GO" id="GO:0030170">
    <property type="term" value="F:pyridoxal phosphate binding"/>
    <property type="evidence" value="ECO:0007669"/>
    <property type="project" value="InterPro"/>
</dbReference>
<dbReference type="Pfam" id="PF03476">
    <property type="entry name" value="MOSC_N"/>
    <property type="match status" value="1"/>
</dbReference>
<dbReference type="SUPFAM" id="SSF141673">
    <property type="entry name" value="MOSC N-terminal domain-like"/>
    <property type="match status" value="1"/>
</dbReference>
<feature type="non-terminal residue" evidence="3">
    <location>
        <position position="792"/>
    </location>
</feature>